<gene>
    <name evidence="1" type="ORF">ACFOJ9_31185</name>
</gene>
<dbReference type="RefSeq" id="WP_378984818.1">
    <property type="nucleotide sequence ID" value="NZ_JBHRVD010000001.1"/>
</dbReference>
<reference evidence="2" key="1">
    <citation type="journal article" date="2019" name="Int. J. Syst. Evol. Microbiol.">
        <title>The Global Catalogue of Microorganisms (GCM) 10K type strain sequencing project: providing services to taxonomists for standard genome sequencing and annotation.</title>
        <authorList>
            <consortium name="The Broad Institute Genomics Platform"/>
            <consortium name="The Broad Institute Genome Sequencing Center for Infectious Disease"/>
            <person name="Wu L."/>
            <person name="Ma J."/>
        </authorList>
    </citation>
    <scope>NUCLEOTIDE SEQUENCE [LARGE SCALE GENOMIC DNA]</scope>
    <source>
        <strain evidence="2">ICMP 19515</strain>
    </source>
</reference>
<name>A0ABV7MWZ8_9HYPH</name>
<sequence length="126" mass="14461">MGQRGRSIPTPTAIDRDWPHQVALPDDICTDRNFAIIAKFCDALGVKIQTRQVQAIWSCGKYENWRLHCFADRAAAKVFLDHFCGVMFDPRKDRENGRAMGVWRRSGDYERILELGPLSVPDILRN</sequence>
<organism evidence="1 2">
    <name type="scientific">Mesorhizobium cantuariense</name>
    <dbReference type="NCBI Taxonomy" id="1300275"/>
    <lineage>
        <taxon>Bacteria</taxon>
        <taxon>Pseudomonadati</taxon>
        <taxon>Pseudomonadota</taxon>
        <taxon>Alphaproteobacteria</taxon>
        <taxon>Hyphomicrobiales</taxon>
        <taxon>Phyllobacteriaceae</taxon>
        <taxon>Mesorhizobium</taxon>
    </lineage>
</organism>
<evidence type="ECO:0000313" key="2">
    <source>
        <dbReference type="Proteomes" id="UP001595648"/>
    </source>
</evidence>
<comment type="caution">
    <text evidence="1">The sequence shown here is derived from an EMBL/GenBank/DDBJ whole genome shotgun (WGS) entry which is preliminary data.</text>
</comment>
<accession>A0ABV7MWZ8</accession>
<protein>
    <recommendedName>
        <fullName evidence="3">Homing endonuclease LAGLIDADG domain-containing protein</fullName>
    </recommendedName>
</protein>
<dbReference type="EMBL" id="JBHRVD010000001">
    <property type="protein sequence ID" value="MFC3326180.1"/>
    <property type="molecule type" value="Genomic_DNA"/>
</dbReference>
<proteinExistence type="predicted"/>
<dbReference type="Proteomes" id="UP001595648">
    <property type="component" value="Unassembled WGS sequence"/>
</dbReference>
<keyword evidence="2" id="KW-1185">Reference proteome</keyword>
<evidence type="ECO:0000313" key="1">
    <source>
        <dbReference type="EMBL" id="MFC3326180.1"/>
    </source>
</evidence>
<evidence type="ECO:0008006" key="3">
    <source>
        <dbReference type="Google" id="ProtNLM"/>
    </source>
</evidence>